<proteinExistence type="predicted"/>
<protein>
    <recommendedName>
        <fullName evidence="4">HMA domain-containing protein</fullName>
    </recommendedName>
</protein>
<accession>A0A2N3I950</accession>
<comment type="caution">
    <text evidence="2">The sequence shown here is derived from an EMBL/GenBank/DDBJ whole genome shotgun (WGS) entry which is preliminary data.</text>
</comment>
<dbReference type="RefSeq" id="WP_101359525.1">
    <property type="nucleotide sequence ID" value="NZ_NKXO01000041.1"/>
</dbReference>
<sequence length="117" mass="13516">MQKQLLLFVSFVLMARLSFAQANYKDLILGIPECEQKVLRWEQIKTALKTLNGVKIVGFCSRHDVIVLSVNRDIHITNQAIFDKIKGLNASYRIFEKIATKEEIMQDCAEEMVKQKE</sequence>
<dbReference type="Proteomes" id="UP000233387">
    <property type="component" value="Unassembled WGS sequence"/>
</dbReference>
<evidence type="ECO:0000313" key="3">
    <source>
        <dbReference type="Proteomes" id="UP000233387"/>
    </source>
</evidence>
<name>A0A2N3I950_9BACT</name>
<evidence type="ECO:0000313" key="2">
    <source>
        <dbReference type="EMBL" id="PKQ66874.1"/>
    </source>
</evidence>
<feature type="chain" id="PRO_5014923878" description="HMA domain-containing protein" evidence="1">
    <location>
        <begin position="23"/>
        <end position="117"/>
    </location>
</feature>
<reference evidence="2 3" key="1">
    <citation type="submission" date="2017-06" db="EMBL/GenBank/DDBJ databases">
        <title>Raineya orbicola gen. nov., sp. nov. a slightly thermophilic bacterium of the phylum Bacteroidetes and the description of Raineyaceae fam. nov.</title>
        <authorList>
            <person name="Albuquerque L."/>
            <person name="Polonia A.R.M."/>
            <person name="Barroso C."/>
            <person name="Froufe H.J.C."/>
            <person name="Lage O."/>
            <person name="Lobo-Da-Cunha A."/>
            <person name="Egas C."/>
            <person name="Da Costa M.S."/>
        </authorList>
    </citation>
    <scope>NUCLEOTIDE SEQUENCE [LARGE SCALE GENOMIC DNA]</scope>
    <source>
        <strain evidence="2 3">SPSPC-11</strain>
    </source>
</reference>
<gene>
    <name evidence="2" type="ORF">Rain11_2262</name>
</gene>
<dbReference type="AlphaFoldDB" id="A0A2N3I950"/>
<dbReference type="EMBL" id="NKXO01000041">
    <property type="protein sequence ID" value="PKQ66874.1"/>
    <property type="molecule type" value="Genomic_DNA"/>
</dbReference>
<feature type="signal peptide" evidence="1">
    <location>
        <begin position="1"/>
        <end position="22"/>
    </location>
</feature>
<evidence type="ECO:0000256" key="1">
    <source>
        <dbReference type="SAM" id="SignalP"/>
    </source>
</evidence>
<keyword evidence="3" id="KW-1185">Reference proteome</keyword>
<organism evidence="2 3">
    <name type="scientific">Raineya orbicola</name>
    <dbReference type="NCBI Taxonomy" id="2016530"/>
    <lineage>
        <taxon>Bacteria</taxon>
        <taxon>Pseudomonadati</taxon>
        <taxon>Bacteroidota</taxon>
        <taxon>Cytophagia</taxon>
        <taxon>Cytophagales</taxon>
        <taxon>Raineyaceae</taxon>
        <taxon>Raineya</taxon>
    </lineage>
</organism>
<keyword evidence="1" id="KW-0732">Signal</keyword>
<dbReference type="OrthoDB" id="9881091at2"/>
<evidence type="ECO:0008006" key="4">
    <source>
        <dbReference type="Google" id="ProtNLM"/>
    </source>
</evidence>